<feature type="region of interest" description="Disordered" evidence="1">
    <location>
        <begin position="19"/>
        <end position="59"/>
    </location>
</feature>
<evidence type="ECO:0000313" key="3">
    <source>
        <dbReference type="Proteomes" id="UP000014009"/>
    </source>
</evidence>
<sequence>MVKYVVLEDFTDLQDDNHVYRKGDQYPHKGRTKKERVEELSGNDNLRSEPLIKELEGNE</sequence>
<accession>A0A9W5QY47</accession>
<feature type="compositionally biased region" description="Basic and acidic residues" evidence="1">
    <location>
        <begin position="46"/>
        <end position="59"/>
    </location>
</feature>
<gene>
    <name evidence="2" type="ORF">IGM_01261</name>
</gene>
<dbReference type="RefSeq" id="WP_016097927.1">
    <property type="nucleotide sequence ID" value="NZ_KB976537.1"/>
</dbReference>
<dbReference type="AlphaFoldDB" id="A0A9W5QY47"/>
<dbReference type="Proteomes" id="UP000014009">
    <property type="component" value="Unassembled WGS sequence"/>
</dbReference>
<comment type="caution">
    <text evidence="2">The sequence shown here is derived from an EMBL/GenBank/DDBJ whole genome shotgun (WGS) entry which is preliminary data.</text>
</comment>
<evidence type="ECO:0000313" key="2">
    <source>
        <dbReference type="EMBL" id="EOP94829.1"/>
    </source>
</evidence>
<reference evidence="2 3" key="1">
    <citation type="submission" date="2012-12" db="EMBL/GenBank/DDBJ databases">
        <title>The Genome Sequence of Bacillus cereus HuB4-4.</title>
        <authorList>
            <consortium name="The Broad Institute Genome Sequencing Platform"/>
            <consortium name="The Broad Institute Genome Sequencing Center for Infectious Disease"/>
            <person name="Feldgarden M."/>
            <person name="Van der Auwera G.A."/>
            <person name="Mahillon J."/>
            <person name="Duprez V."/>
            <person name="Timmery S."/>
            <person name="Mattelet C."/>
            <person name="Dierick K."/>
            <person name="Sun M."/>
            <person name="Yu Z."/>
            <person name="Zhu L."/>
            <person name="Hu X."/>
            <person name="Shank E.B."/>
            <person name="Swiecicka I."/>
            <person name="Hansen B.M."/>
            <person name="Andrup L."/>
            <person name="Walker B."/>
            <person name="Young S.K."/>
            <person name="Zeng Q."/>
            <person name="Gargeya S."/>
            <person name="Fitzgerald M."/>
            <person name="Haas B."/>
            <person name="Abouelleil A."/>
            <person name="Alvarado L."/>
            <person name="Arachchi H.M."/>
            <person name="Berlin A.M."/>
            <person name="Chapman S.B."/>
            <person name="Dewar J."/>
            <person name="Goldberg J."/>
            <person name="Griggs A."/>
            <person name="Gujja S."/>
            <person name="Hansen M."/>
            <person name="Howarth C."/>
            <person name="Imamovic A."/>
            <person name="Larimer J."/>
            <person name="McCowan C."/>
            <person name="Murphy C."/>
            <person name="Neiman D."/>
            <person name="Pearson M."/>
            <person name="Priest M."/>
            <person name="Roberts A."/>
            <person name="Saif S."/>
            <person name="Shea T."/>
            <person name="Sisk P."/>
            <person name="Sykes S."/>
            <person name="Wortman J."/>
            <person name="Nusbaum C."/>
            <person name="Birren B."/>
        </authorList>
    </citation>
    <scope>NUCLEOTIDE SEQUENCE [LARGE SCALE GENOMIC DNA]</scope>
    <source>
        <strain evidence="2 3">HuB4-4</strain>
    </source>
</reference>
<organism evidence="2 3">
    <name type="scientific">Bacillus cereus HuB4-4</name>
    <dbReference type="NCBI Taxonomy" id="1053211"/>
    <lineage>
        <taxon>Bacteria</taxon>
        <taxon>Bacillati</taxon>
        <taxon>Bacillota</taxon>
        <taxon>Bacilli</taxon>
        <taxon>Bacillales</taxon>
        <taxon>Bacillaceae</taxon>
        <taxon>Bacillus</taxon>
        <taxon>Bacillus cereus group</taxon>
    </lineage>
</organism>
<evidence type="ECO:0000256" key="1">
    <source>
        <dbReference type="SAM" id="MobiDB-lite"/>
    </source>
</evidence>
<dbReference type="EMBL" id="AHEF01000025">
    <property type="protein sequence ID" value="EOP94829.1"/>
    <property type="molecule type" value="Genomic_DNA"/>
</dbReference>
<protein>
    <submittedName>
        <fullName evidence="2">Uncharacterized protein</fullName>
    </submittedName>
</protein>
<name>A0A9W5QY47_BACCE</name>
<proteinExistence type="predicted"/>